<dbReference type="KEGG" id="llu:AKJ09_00633"/>
<proteinExistence type="predicted"/>
<organism evidence="1 2">
    <name type="scientific">Labilithrix luteola</name>
    <dbReference type="NCBI Taxonomy" id="1391654"/>
    <lineage>
        <taxon>Bacteria</taxon>
        <taxon>Pseudomonadati</taxon>
        <taxon>Myxococcota</taxon>
        <taxon>Polyangia</taxon>
        <taxon>Polyangiales</taxon>
        <taxon>Labilitrichaceae</taxon>
        <taxon>Labilithrix</taxon>
    </lineage>
</organism>
<evidence type="ECO:0000313" key="1">
    <source>
        <dbReference type="EMBL" id="AKU93969.1"/>
    </source>
</evidence>
<dbReference type="RefSeq" id="WP_146645639.1">
    <property type="nucleotide sequence ID" value="NZ_CP012333.1"/>
</dbReference>
<accession>A0A0K1PLH4</accession>
<gene>
    <name evidence="1" type="ORF">AKJ09_00633</name>
</gene>
<reference evidence="1 2" key="1">
    <citation type="submission" date="2015-08" db="EMBL/GenBank/DDBJ databases">
        <authorList>
            <person name="Babu N.S."/>
            <person name="Beckwith C.J."/>
            <person name="Beseler K.G."/>
            <person name="Brison A."/>
            <person name="Carone J.V."/>
            <person name="Caskin T.P."/>
            <person name="Diamond M."/>
            <person name="Durham M.E."/>
            <person name="Foxe J.M."/>
            <person name="Go M."/>
            <person name="Henderson B.A."/>
            <person name="Jones I.B."/>
            <person name="McGettigan J.A."/>
            <person name="Micheletti S.J."/>
            <person name="Nasrallah M.E."/>
            <person name="Ortiz D."/>
            <person name="Piller C.R."/>
            <person name="Privatt S.R."/>
            <person name="Schneider S.L."/>
            <person name="Sharp S."/>
            <person name="Smith T.C."/>
            <person name="Stanton J.D."/>
            <person name="Ullery H.E."/>
            <person name="Wilson R.J."/>
            <person name="Serrano M.G."/>
            <person name="Buck G."/>
            <person name="Lee V."/>
            <person name="Wang Y."/>
            <person name="Carvalho R."/>
            <person name="Voegtly L."/>
            <person name="Shi R."/>
            <person name="Duckworth R."/>
            <person name="Johnson A."/>
            <person name="Loviza R."/>
            <person name="Walstead R."/>
            <person name="Shah Z."/>
            <person name="Kiflezghi M."/>
            <person name="Wade K."/>
            <person name="Ball S.L."/>
            <person name="Bradley K.W."/>
            <person name="Asai D.J."/>
            <person name="Bowman C.A."/>
            <person name="Russell D.A."/>
            <person name="Pope W.H."/>
            <person name="Jacobs-Sera D."/>
            <person name="Hendrix R.W."/>
            <person name="Hatfull G.F."/>
        </authorList>
    </citation>
    <scope>NUCLEOTIDE SEQUENCE [LARGE SCALE GENOMIC DNA]</scope>
    <source>
        <strain evidence="1 2">DSM 27648</strain>
    </source>
</reference>
<name>A0A0K1PLH4_9BACT</name>
<dbReference type="Proteomes" id="UP000064967">
    <property type="component" value="Chromosome"/>
</dbReference>
<sequence length="146" mass="16299">MATSEHEIRELVARHRINYRVTPEWGPDAHWHQQKIGFQIELYGVVADESTSADPPPLDTDVTNPAHDALDAVASFAFGNGNKDVMMTVDPYRAELVREPSLNAWGVELVGHVLHNGDVRRPADAAQARYVAEVKQRLSKIGVHER</sequence>
<keyword evidence="2" id="KW-1185">Reference proteome</keyword>
<evidence type="ECO:0000313" key="2">
    <source>
        <dbReference type="Proteomes" id="UP000064967"/>
    </source>
</evidence>
<dbReference type="EMBL" id="CP012333">
    <property type="protein sequence ID" value="AKU93969.1"/>
    <property type="molecule type" value="Genomic_DNA"/>
</dbReference>
<dbReference type="AlphaFoldDB" id="A0A0K1PLH4"/>
<protein>
    <submittedName>
        <fullName evidence="1">Uncharacterized protein</fullName>
    </submittedName>
</protein>